<feature type="region of interest" description="Disordered" evidence="2">
    <location>
        <begin position="402"/>
        <end position="503"/>
    </location>
</feature>
<feature type="compositionally biased region" description="Polar residues" evidence="2">
    <location>
        <begin position="477"/>
        <end position="486"/>
    </location>
</feature>
<feature type="region of interest" description="Disordered" evidence="2">
    <location>
        <begin position="1"/>
        <end position="58"/>
    </location>
</feature>
<feature type="compositionally biased region" description="Polar residues" evidence="2">
    <location>
        <begin position="1"/>
        <end position="19"/>
    </location>
</feature>
<feature type="compositionally biased region" description="Basic residues" evidence="2">
    <location>
        <begin position="650"/>
        <end position="660"/>
    </location>
</feature>
<protein>
    <recommendedName>
        <fullName evidence="3">N-terminal Ras-GEF domain-containing protein</fullName>
    </recommendedName>
</protein>
<sequence length="822" mass="90441">MLRQTLNTTMHDPSAQVESMQEEPHPSNIVNQSSSDASRISAPSSGTARPPGGDVVMPTSPARAIKKTPMERKHWSFSQIVIPTAMDAVQQGHGTGRSSNRAHYRHSSGNLGGPVTMVTRQASRFGCLNPEQPSLLLSTPPLNSTTARDGSDILPATLSHTGHSVPQTNSLRSLPILDSDLYATTHADQSSEQHSTSWQLPLIPSFADLNLRFEQSRTNSASSVPATSTILQGQDTFYVVEEQRGQQENISQTSVEPVVSPHMTTTDGNEISIKEQDYHWNPLTASDRSLSIALDMIPNLTPSIFDTVQSDDNETYIVWSSSPAPPFRKMSIPSPAISSTSVRPTTTTTTTTVTTAAVTAAALPPIAPSSSKSGANQPHSSITVLAISTSRQASPSTLLEAEVLPPSPAQDRSVSQRWPAGESFKGKDTVHDSPGKQTQKDDAAVQATGSAPTMNTSTSTSQARQRKAPTRTDSARESLNTNGSFNSAPPAPQTPTSSTLQASTTGSRVIMAATVEKLVEKLTSEIDYTFLTDFFLIFRLFVTPMALLNLFVLRFHWALIDNSPQRQIVRIRTFVTLRHWLLNYFGYDFMRSKDLRRTLNLHLRAIRVHPLVIDSPRDQRIVRELIRYSQSLKKIYYRNIAQQKLERQGRRPINRQRRSRQVASGEWSGLQVDASSNQQTSSSHRSSRIVNKDWNAKSEVSVAFTEELSVEFRSSDQSDIDDFDSEMEIESANDDNFELSSENSLYESEDDSDYSVPGVDEPDDDYSTTNEEDNDNQSDSGSEGISDNDDQVSLDEASLQEMPSSSHHRFSQHISQSVTGPS</sequence>
<proteinExistence type="predicted"/>
<feature type="compositionally biased region" description="Low complexity" evidence="2">
    <location>
        <begin position="33"/>
        <end position="45"/>
    </location>
</feature>
<organism evidence="4 5">
    <name type="scientific">Dissophora globulifera</name>
    <dbReference type="NCBI Taxonomy" id="979702"/>
    <lineage>
        <taxon>Eukaryota</taxon>
        <taxon>Fungi</taxon>
        <taxon>Fungi incertae sedis</taxon>
        <taxon>Mucoromycota</taxon>
        <taxon>Mortierellomycotina</taxon>
        <taxon>Mortierellomycetes</taxon>
        <taxon>Mortierellales</taxon>
        <taxon>Mortierellaceae</taxon>
        <taxon>Dissophora</taxon>
    </lineage>
</organism>
<dbReference type="CDD" id="cd06224">
    <property type="entry name" value="REM"/>
    <property type="match status" value="1"/>
</dbReference>
<dbReference type="Proteomes" id="UP000738325">
    <property type="component" value="Unassembled WGS sequence"/>
</dbReference>
<evidence type="ECO:0000256" key="2">
    <source>
        <dbReference type="SAM" id="MobiDB-lite"/>
    </source>
</evidence>
<feature type="compositionally biased region" description="Low complexity" evidence="2">
    <location>
        <begin position="675"/>
        <end position="684"/>
    </location>
</feature>
<feature type="region of interest" description="Disordered" evidence="2">
    <location>
        <begin position="90"/>
        <end position="114"/>
    </location>
</feature>
<evidence type="ECO:0000256" key="1">
    <source>
        <dbReference type="PROSITE-ProRule" id="PRU00135"/>
    </source>
</evidence>
<dbReference type="GO" id="GO:0005085">
    <property type="term" value="F:guanyl-nucleotide exchange factor activity"/>
    <property type="evidence" value="ECO:0007669"/>
    <property type="project" value="UniProtKB-KW"/>
</dbReference>
<keyword evidence="5" id="KW-1185">Reference proteome</keyword>
<evidence type="ECO:0000313" key="5">
    <source>
        <dbReference type="Proteomes" id="UP000738325"/>
    </source>
</evidence>
<keyword evidence="1" id="KW-0344">Guanine-nucleotide releasing factor</keyword>
<comment type="caution">
    <text evidence="4">The sequence shown here is derived from an EMBL/GenBank/DDBJ whole genome shotgun (WGS) entry which is preliminary data.</text>
</comment>
<reference evidence="4" key="1">
    <citation type="journal article" date="2020" name="Fungal Divers.">
        <title>Resolving the Mortierellaceae phylogeny through synthesis of multi-gene phylogenetics and phylogenomics.</title>
        <authorList>
            <person name="Vandepol N."/>
            <person name="Liber J."/>
            <person name="Desiro A."/>
            <person name="Na H."/>
            <person name="Kennedy M."/>
            <person name="Barry K."/>
            <person name="Grigoriev I.V."/>
            <person name="Miller A.N."/>
            <person name="O'Donnell K."/>
            <person name="Stajich J.E."/>
            <person name="Bonito G."/>
        </authorList>
    </citation>
    <scope>NUCLEOTIDE SEQUENCE</scope>
    <source>
        <strain evidence="4">REB-010B</strain>
    </source>
</reference>
<feature type="domain" description="N-terminal Ras-GEF" evidence="3">
    <location>
        <begin position="506"/>
        <end position="630"/>
    </location>
</feature>
<feature type="compositionally biased region" description="Acidic residues" evidence="2">
    <location>
        <begin position="760"/>
        <end position="776"/>
    </location>
</feature>
<dbReference type="Pfam" id="PF00618">
    <property type="entry name" value="RasGEF_N"/>
    <property type="match status" value="1"/>
</dbReference>
<dbReference type="AlphaFoldDB" id="A0A9P6RQT9"/>
<dbReference type="EMBL" id="JAAAIP010000160">
    <property type="protein sequence ID" value="KAG0324171.1"/>
    <property type="molecule type" value="Genomic_DNA"/>
</dbReference>
<dbReference type="PROSITE" id="PS50212">
    <property type="entry name" value="RASGEF_NTER"/>
    <property type="match status" value="1"/>
</dbReference>
<accession>A0A9P6RQT9</accession>
<feature type="compositionally biased region" description="Polar residues" evidence="2">
    <location>
        <begin position="447"/>
        <end position="463"/>
    </location>
</feature>
<dbReference type="InterPro" id="IPR000651">
    <property type="entry name" value="Ras-like_Gua-exchang_fac_N"/>
</dbReference>
<feature type="compositionally biased region" description="Polar residues" evidence="2">
    <location>
        <begin position="812"/>
        <end position="822"/>
    </location>
</feature>
<dbReference type="SUPFAM" id="SSF48366">
    <property type="entry name" value="Ras GEF"/>
    <property type="match status" value="1"/>
</dbReference>
<evidence type="ECO:0000259" key="3">
    <source>
        <dbReference type="PROSITE" id="PS50212"/>
    </source>
</evidence>
<dbReference type="SMART" id="SM00229">
    <property type="entry name" value="RasGEFN"/>
    <property type="match status" value="1"/>
</dbReference>
<feature type="region of interest" description="Disordered" evidence="2">
    <location>
        <begin position="730"/>
        <end position="822"/>
    </location>
</feature>
<feature type="compositionally biased region" description="Basic and acidic residues" evidence="2">
    <location>
        <begin position="424"/>
        <end position="443"/>
    </location>
</feature>
<evidence type="ECO:0000313" key="4">
    <source>
        <dbReference type="EMBL" id="KAG0324171.1"/>
    </source>
</evidence>
<dbReference type="InterPro" id="IPR023578">
    <property type="entry name" value="Ras_GEF_dom_sf"/>
</dbReference>
<gene>
    <name evidence="4" type="ORF">BGZ99_002134</name>
</gene>
<dbReference type="OrthoDB" id="10254377at2759"/>
<dbReference type="Gene3D" id="1.20.870.10">
    <property type="entry name" value="Son of sevenless (SoS) protein Chain: S domain 1"/>
    <property type="match status" value="1"/>
</dbReference>
<name>A0A9P6RQT9_9FUNG</name>
<feature type="region of interest" description="Disordered" evidence="2">
    <location>
        <begin position="647"/>
        <end position="688"/>
    </location>
</feature>